<comment type="subcellular location">
    <subcellularLocation>
        <location evidence="1">Cell outer membrane</location>
        <topology evidence="1">Multi-pass membrane protein</topology>
    </subcellularLocation>
</comment>
<dbReference type="PANTHER" id="PTHR38762">
    <property type="entry name" value="CRYPTIC OUTER MEMBRANE PORIN BGLH-RELATED"/>
    <property type="match status" value="1"/>
</dbReference>
<dbReference type="SUPFAM" id="SSF56935">
    <property type="entry name" value="Porins"/>
    <property type="match status" value="1"/>
</dbReference>
<keyword evidence="5" id="KW-0812">Transmembrane</keyword>
<evidence type="ECO:0000256" key="4">
    <source>
        <dbReference type="ARBA" id="ARBA00022452"/>
    </source>
</evidence>
<comment type="caution">
    <text evidence="10">The sequence shown here is derived from an EMBL/GenBank/DDBJ whole genome shotgun (WGS) entry which is preliminary data.</text>
</comment>
<dbReference type="PANTHER" id="PTHR38762:SF1">
    <property type="entry name" value="CRYPTIC OUTER MEMBRANE PORIN BGLH-RELATED"/>
    <property type="match status" value="1"/>
</dbReference>
<dbReference type="InterPro" id="IPR003192">
    <property type="entry name" value="Porin_LamB"/>
</dbReference>
<evidence type="ECO:0000313" key="11">
    <source>
        <dbReference type="Proteomes" id="UP001252186"/>
    </source>
</evidence>
<keyword evidence="9" id="KW-0998">Cell outer membrane</keyword>
<dbReference type="EMBL" id="JAVRHV010000002">
    <property type="protein sequence ID" value="MDT0552921.1"/>
    <property type="molecule type" value="Genomic_DNA"/>
</dbReference>
<comment type="similarity">
    <text evidence="2">Belongs to the porin LamB (TC 1.B.3) family.</text>
</comment>
<dbReference type="Gene3D" id="2.40.170.10">
    <property type="entry name" value="Porin, LamB type"/>
    <property type="match status" value="1"/>
</dbReference>
<evidence type="ECO:0000256" key="3">
    <source>
        <dbReference type="ARBA" id="ARBA00022448"/>
    </source>
</evidence>
<evidence type="ECO:0000256" key="5">
    <source>
        <dbReference type="ARBA" id="ARBA00022692"/>
    </source>
</evidence>
<dbReference type="Proteomes" id="UP001252186">
    <property type="component" value="Unassembled WGS sequence"/>
</dbReference>
<gene>
    <name evidence="10" type="ORF">RM519_06665</name>
</gene>
<keyword evidence="6" id="KW-0406">Ion transport</keyword>
<evidence type="ECO:0000256" key="8">
    <source>
        <dbReference type="ARBA" id="ARBA00023136"/>
    </source>
</evidence>
<keyword evidence="7" id="KW-0626">Porin</keyword>
<evidence type="ECO:0000313" key="10">
    <source>
        <dbReference type="EMBL" id="MDT0552921.1"/>
    </source>
</evidence>
<accession>A0ABU2Y3Z2</accession>
<name>A0ABU2Y3Z2_9FLAO</name>
<keyword evidence="3" id="KW-0813">Transport</keyword>
<evidence type="ECO:0000256" key="9">
    <source>
        <dbReference type="ARBA" id="ARBA00023237"/>
    </source>
</evidence>
<keyword evidence="4" id="KW-1134">Transmembrane beta strand</keyword>
<evidence type="ECO:0000256" key="6">
    <source>
        <dbReference type="ARBA" id="ARBA00023065"/>
    </source>
</evidence>
<reference evidence="10 11" key="1">
    <citation type="submission" date="2023-09" db="EMBL/GenBank/DDBJ databases">
        <authorList>
            <person name="Rey-Velasco X."/>
        </authorList>
    </citation>
    <scope>NUCLEOTIDE SEQUENCE [LARGE SCALE GENOMIC DNA]</scope>
    <source>
        <strain evidence="10 11">P050</strain>
    </source>
</reference>
<dbReference type="InterPro" id="IPR050286">
    <property type="entry name" value="G_neg_Bact_CarbUptk_Porin"/>
</dbReference>
<evidence type="ECO:0000256" key="2">
    <source>
        <dbReference type="ARBA" id="ARBA00007055"/>
    </source>
</evidence>
<keyword evidence="11" id="KW-1185">Reference proteome</keyword>
<sequence>MKKFSHIYFFVLLFFFLFSFENSTSQISYQNVSNKNVSLGSYGRVGVDWSFENGGSIGRRLNLNNMGSIGGRLEEQDYLELAPAFHWSPKDGDETNIHAQVRFAMYSNSLSLFGNSSTTSLGGLTLSVPEIFVEARNIKGKELSIWVGSRLYRGPDVHIADHFYFNDHGGQGFGVEYKKTRFATIFVSSTDTTSTVPPYFYLNIKTGTPSAELRQRTVMLVEQDFDLNEDHKITLLGEYHRMADAGYDEVDDPVQLPENPDIITNFPSDDGFVFGARLTSNLKNLNPGSFNDFTIRYGSGIANGGDGGVSKTWATFGAPDLDKLNFNGAYSWALVDHAVFNFSDKYALNAYGIITASKGGAATNGLAKTYFGREVYNKKFDLTVGIRNEHFISDYFHLLTELHYSQRTDGDNPVASMTKFSIAPVLVPTGERDVWARPHLRFVASAAYYNDYAKESLYSPYLQFAGEKQWGYYFGVKAEWWVWN</sequence>
<evidence type="ECO:0000256" key="7">
    <source>
        <dbReference type="ARBA" id="ARBA00023114"/>
    </source>
</evidence>
<dbReference type="RefSeq" id="WP_311592880.1">
    <property type="nucleotide sequence ID" value="NZ_JAVRHV010000002.1"/>
</dbReference>
<protein>
    <submittedName>
        <fullName evidence="10">Carbohydrate porin</fullName>
    </submittedName>
</protein>
<evidence type="ECO:0000256" key="1">
    <source>
        <dbReference type="ARBA" id="ARBA00004571"/>
    </source>
</evidence>
<keyword evidence="8" id="KW-0472">Membrane</keyword>
<dbReference type="InterPro" id="IPR036998">
    <property type="entry name" value="Porin_LamB_sf"/>
</dbReference>
<proteinExistence type="inferred from homology"/>
<organism evidence="10 11">
    <name type="scientific">Urechidicola vernalis</name>
    <dbReference type="NCBI Taxonomy" id="3075600"/>
    <lineage>
        <taxon>Bacteria</taxon>
        <taxon>Pseudomonadati</taxon>
        <taxon>Bacteroidota</taxon>
        <taxon>Flavobacteriia</taxon>
        <taxon>Flavobacteriales</taxon>
        <taxon>Flavobacteriaceae</taxon>
        <taxon>Urechidicola</taxon>
    </lineage>
</organism>
<dbReference type="Pfam" id="PF02264">
    <property type="entry name" value="LamB"/>
    <property type="match status" value="1"/>
</dbReference>